<keyword evidence="3" id="KW-1185">Reference proteome</keyword>
<protein>
    <submittedName>
        <fullName evidence="2">Uncharacterized protein</fullName>
    </submittedName>
</protein>
<feature type="compositionally biased region" description="Polar residues" evidence="1">
    <location>
        <begin position="52"/>
        <end position="61"/>
    </location>
</feature>
<sequence length="71" mass="7958">MNPRRTTSENPGPTGYSHWFDMPRTIPGRWDMSAYLNPPHPLNSMADMNGTAFEQSQSSSVVAYDDPENVV</sequence>
<reference evidence="2 3" key="1">
    <citation type="submission" date="2023-07" db="EMBL/GenBank/DDBJ databases">
        <title>Novel species of Thermanaerothrix with wide hydrolytic capabilities.</title>
        <authorList>
            <person name="Zayulina K.S."/>
            <person name="Podosokorskaya O.A."/>
            <person name="Elcheninov A.G."/>
        </authorList>
    </citation>
    <scope>NUCLEOTIDE SEQUENCE [LARGE SCALE GENOMIC DNA]</scope>
    <source>
        <strain evidence="2 3">4228-RoL</strain>
    </source>
</reference>
<evidence type="ECO:0000313" key="2">
    <source>
        <dbReference type="EMBL" id="MDT8897140.1"/>
    </source>
</evidence>
<organism evidence="2 3">
    <name type="scientific">Thermanaerothrix solaris</name>
    <dbReference type="NCBI Taxonomy" id="3058434"/>
    <lineage>
        <taxon>Bacteria</taxon>
        <taxon>Bacillati</taxon>
        <taxon>Chloroflexota</taxon>
        <taxon>Anaerolineae</taxon>
        <taxon>Anaerolineales</taxon>
        <taxon>Anaerolineaceae</taxon>
        <taxon>Thermanaerothrix</taxon>
    </lineage>
</organism>
<dbReference type="RefSeq" id="WP_315623790.1">
    <property type="nucleotide sequence ID" value="NZ_JAUHMF010000001.1"/>
</dbReference>
<gene>
    <name evidence="2" type="ORF">QYE77_02595</name>
</gene>
<evidence type="ECO:0000313" key="3">
    <source>
        <dbReference type="Proteomes" id="UP001254165"/>
    </source>
</evidence>
<proteinExistence type="predicted"/>
<dbReference type="Proteomes" id="UP001254165">
    <property type="component" value="Unassembled WGS sequence"/>
</dbReference>
<feature type="region of interest" description="Disordered" evidence="1">
    <location>
        <begin position="46"/>
        <end position="71"/>
    </location>
</feature>
<comment type="caution">
    <text evidence="2">The sequence shown here is derived from an EMBL/GenBank/DDBJ whole genome shotgun (WGS) entry which is preliminary data.</text>
</comment>
<accession>A0ABU3NJW5</accession>
<name>A0ABU3NJW5_9CHLR</name>
<evidence type="ECO:0000256" key="1">
    <source>
        <dbReference type="SAM" id="MobiDB-lite"/>
    </source>
</evidence>
<dbReference type="EMBL" id="JAUHMF010000001">
    <property type="protein sequence ID" value="MDT8897140.1"/>
    <property type="molecule type" value="Genomic_DNA"/>
</dbReference>